<evidence type="ECO:0000313" key="3">
    <source>
        <dbReference type="Proteomes" id="UP000789405"/>
    </source>
</evidence>
<evidence type="ECO:0000313" key="2">
    <source>
        <dbReference type="EMBL" id="CAG8712071.1"/>
    </source>
</evidence>
<dbReference type="InterPro" id="IPR012337">
    <property type="entry name" value="RNaseH-like_sf"/>
</dbReference>
<protein>
    <submittedName>
        <fullName evidence="2">2103_t:CDS:1</fullName>
    </submittedName>
</protein>
<dbReference type="EMBL" id="CAJVPY010009759">
    <property type="protein sequence ID" value="CAG8712071.1"/>
    <property type="molecule type" value="Genomic_DNA"/>
</dbReference>
<organism evidence="2 3">
    <name type="scientific">Dentiscutata erythropus</name>
    <dbReference type="NCBI Taxonomy" id="1348616"/>
    <lineage>
        <taxon>Eukaryota</taxon>
        <taxon>Fungi</taxon>
        <taxon>Fungi incertae sedis</taxon>
        <taxon>Mucoromycota</taxon>
        <taxon>Glomeromycotina</taxon>
        <taxon>Glomeromycetes</taxon>
        <taxon>Diversisporales</taxon>
        <taxon>Gigasporaceae</taxon>
        <taxon>Dentiscutata</taxon>
    </lineage>
</organism>
<accession>A0A9N9HYQ9</accession>
<feature type="domain" description="HAT C-terminal dimerisation" evidence="1">
    <location>
        <begin position="90"/>
        <end position="158"/>
    </location>
</feature>
<sequence length="399" mass="46871">MTTNRISASQISQFVIQYATNIIANLYEIPTKRQALYNFGNDELKFLDNYYDKKINSDYGILAPKLNKAKLFEEWNLAKHLILNFKQFCFVEAWQHIFKTTNFSKQFPNLTSLAIIVLIAPLSNGYVEYVFSHQTMIKTKLRKKISIPTLNYHLLIAFNEPSIEDFDLEQAYKNWVSKERIDLYYFTNNRSIDLLIEKEVYILNASSNNSRNEALTDSDDLSSTISEGTLVFLNTVPNIVNPETTHYGLVLSFTDSSNISQDKVDELFYIKIRKTYRHNLQFDSWDIKHGRLVCVYWHMIHGFYYAPIDLNTENSIYLICIKRLKYVANTLSSCKWIVEKSNQELIRLNEMSRNKKKKVELFMINIPEKNNRNCNDNKTTSQKSRLNIEEALNNKNRRM</sequence>
<dbReference type="GO" id="GO:0046983">
    <property type="term" value="F:protein dimerization activity"/>
    <property type="evidence" value="ECO:0007669"/>
    <property type="project" value="InterPro"/>
</dbReference>
<reference evidence="2" key="1">
    <citation type="submission" date="2021-06" db="EMBL/GenBank/DDBJ databases">
        <authorList>
            <person name="Kallberg Y."/>
            <person name="Tangrot J."/>
            <person name="Rosling A."/>
        </authorList>
    </citation>
    <scope>NUCLEOTIDE SEQUENCE</scope>
    <source>
        <strain evidence="2">MA453B</strain>
    </source>
</reference>
<dbReference type="Pfam" id="PF05699">
    <property type="entry name" value="Dimer_Tnp_hAT"/>
    <property type="match status" value="1"/>
</dbReference>
<gene>
    <name evidence="2" type="ORF">DERYTH_LOCUS13661</name>
</gene>
<keyword evidence="3" id="KW-1185">Reference proteome</keyword>
<dbReference type="AlphaFoldDB" id="A0A9N9HYQ9"/>
<proteinExistence type="predicted"/>
<dbReference type="InterPro" id="IPR008906">
    <property type="entry name" value="HATC_C_dom"/>
</dbReference>
<dbReference type="Proteomes" id="UP000789405">
    <property type="component" value="Unassembled WGS sequence"/>
</dbReference>
<dbReference type="PANTHER" id="PTHR46880">
    <property type="entry name" value="RAS-ASSOCIATING DOMAIN-CONTAINING PROTEIN"/>
    <property type="match status" value="1"/>
</dbReference>
<dbReference type="SUPFAM" id="SSF53098">
    <property type="entry name" value="Ribonuclease H-like"/>
    <property type="match status" value="1"/>
</dbReference>
<dbReference type="PANTHER" id="PTHR46880:SF5">
    <property type="entry name" value="DUF4371 DOMAIN-CONTAINING PROTEIN"/>
    <property type="match status" value="1"/>
</dbReference>
<name>A0A9N9HYQ9_9GLOM</name>
<dbReference type="OrthoDB" id="2442861at2759"/>
<comment type="caution">
    <text evidence="2">The sequence shown here is derived from an EMBL/GenBank/DDBJ whole genome shotgun (WGS) entry which is preliminary data.</text>
</comment>
<evidence type="ECO:0000259" key="1">
    <source>
        <dbReference type="Pfam" id="PF05699"/>
    </source>
</evidence>